<feature type="compositionally biased region" description="Basic and acidic residues" evidence="1">
    <location>
        <begin position="56"/>
        <end position="71"/>
    </location>
</feature>
<dbReference type="InterPro" id="IPR038610">
    <property type="entry name" value="FliK-like_C_sf"/>
</dbReference>
<name>A0A1P8MZ03_9RHOB</name>
<accession>A0A1P8MZ03</accession>
<dbReference type="Gene3D" id="3.30.750.140">
    <property type="match status" value="1"/>
</dbReference>
<feature type="compositionally biased region" description="Basic and acidic residues" evidence="1">
    <location>
        <begin position="278"/>
        <end position="291"/>
    </location>
</feature>
<feature type="compositionally biased region" description="Basic and acidic residues" evidence="1">
    <location>
        <begin position="130"/>
        <end position="139"/>
    </location>
</feature>
<evidence type="ECO:0000313" key="3">
    <source>
        <dbReference type="EMBL" id="APX13273.1"/>
    </source>
</evidence>
<evidence type="ECO:0000313" key="4">
    <source>
        <dbReference type="Proteomes" id="UP000186336"/>
    </source>
</evidence>
<dbReference type="Pfam" id="PF02120">
    <property type="entry name" value="Flg_hook"/>
    <property type="match status" value="1"/>
</dbReference>
<feature type="region of interest" description="Disordered" evidence="1">
    <location>
        <begin position="1"/>
        <end position="100"/>
    </location>
</feature>
<dbReference type="STRING" id="299262.BWR18_17485"/>
<dbReference type="EMBL" id="CP019312">
    <property type="protein sequence ID" value="APX13273.1"/>
    <property type="molecule type" value="Genomic_DNA"/>
</dbReference>
<dbReference type="Proteomes" id="UP000186336">
    <property type="component" value="Chromosome"/>
</dbReference>
<feature type="region of interest" description="Disordered" evidence="1">
    <location>
        <begin position="249"/>
        <end position="301"/>
    </location>
</feature>
<gene>
    <name evidence="3" type="ORF">BWR18_17485</name>
</gene>
<dbReference type="CDD" id="cd17470">
    <property type="entry name" value="T3SS_Flik_C"/>
    <property type="match status" value="1"/>
</dbReference>
<dbReference type="AlphaFoldDB" id="A0A1P8MZ03"/>
<dbReference type="KEGG" id="tom:BWR18_17485"/>
<feature type="region of interest" description="Disordered" evidence="1">
    <location>
        <begin position="127"/>
        <end position="147"/>
    </location>
</feature>
<evidence type="ECO:0000259" key="2">
    <source>
        <dbReference type="Pfam" id="PF02120"/>
    </source>
</evidence>
<keyword evidence="4" id="KW-1185">Reference proteome</keyword>
<feature type="compositionally biased region" description="Basic and acidic residues" evidence="1">
    <location>
        <begin position="18"/>
        <end position="27"/>
    </location>
</feature>
<protein>
    <recommendedName>
        <fullName evidence="2">Flagellar hook-length control protein-like C-terminal domain-containing protein</fullName>
    </recommendedName>
</protein>
<feature type="domain" description="Flagellar hook-length control protein-like C-terminal" evidence="2">
    <location>
        <begin position="372"/>
        <end position="441"/>
    </location>
</feature>
<reference evidence="3 4" key="1">
    <citation type="submission" date="2017-01" db="EMBL/GenBank/DDBJ databases">
        <title>Complete genome of Tateyamaria omphalii DOK1-4 isolated from seawater in Dokdo.</title>
        <authorList>
            <person name="Kim J.H."/>
            <person name="Chi W.-J."/>
        </authorList>
    </citation>
    <scope>NUCLEOTIDE SEQUENCE [LARGE SCALE GENOMIC DNA]</scope>
    <source>
        <strain evidence="3 4">DOK1-4</strain>
    </source>
</reference>
<organism evidence="3 4">
    <name type="scientific">Tateyamaria omphalii</name>
    <dbReference type="NCBI Taxonomy" id="299262"/>
    <lineage>
        <taxon>Bacteria</taxon>
        <taxon>Pseudomonadati</taxon>
        <taxon>Pseudomonadota</taxon>
        <taxon>Alphaproteobacteria</taxon>
        <taxon>Rhodobacterales</taxon>
        <taxon>Roseobacteraceae</taxon>
        <taxon>Tateyamaria</taxon>
    </lineage>
</organism>
<sequence>MQVFKNGAISLPTSHQDTQAERADPLHADMPFSRHFRPIGPEAESFETDVQLLDAARPEPDATEKPLPKDAEAEEAVPPSHAVKDAETERRSGKGSDLNTIMDFNAANTTERPQSDAVETALLHNASDTGAKHKTEHKPSPISSVVQGMSMTPMGRVTDNGARAPGGNTFEHDLGTPMRVPHAALSTDAGPVSQTAKADVARSGDAAALPVQRDIFAGDGAIVSSEGKGAQTVTQQDVAAMPADRGLATSQKTLEPAGRLNVSATDRSRPKPSLAEHSNFERAPDTRDTNRLVRSNTTDTSLSSLLAAPDRASHPRFAQADLALNADDLVWDIRPSTAHTTAPTSLQLQKAELPPPVVQAIAEAVRKAPDKPIEIALNPAELGRVRMVMTTLETGITVTITADRGDTLDLMRRNIDDLGKSLSELGYEDVSFSFEGGQNPSDGTDEHTAEDAQSNNGPSENVPDPQHAAVAKVVSQPGATTGIDMRF</sequence>
<feature type="compositionally biased region" description="Basic and acidic residues" evidence="1">
    <location>
        <begin position="82"/>
        <end position="94"/>
    </location>
</feature>
<evidence type="ECO:0000256" key="1">
    <source>
        <dbReference type="SAM" id="MobiDB-lite"/>
    </source>
</evidence>
<proteinExistence type="predicted"/>
<feature type="region of interest" description="Disordered" evidence="1">
    <location>
        <begin position="433"/>
        <end position="468"/>
    </location>
</feature>
<dbReference type="InterPro" id="IPR021136">
    <property type="entry name" value="Flagellar_hook_control-like_C"/>
</dbReference>